<proteinExistence type="predicted"/>
<dbReference type="Pfam" id="PF14085">
    <property type="entry name" value="DUF4265"/>
    <property type="match status" value="1"/>
</dbReference>
<accession>A0A1I7E0Q8</accession>
<name>A0A1I7E0Q8_9HYPH</name>
<evidence type="ECO:0000313" key="2">
    <source>
        <dbReference type="Proteomes" id="UP000183371"/>
    </source>
</evidence>
<dbReference type="RefSeq" id="WP_083417555.1">
    <property type="nucleotide sequence ID" value="NZ_FPBD01000024.1"/>
</dbReference>
<keyword evidence="2" id="KW-1185">Reference proteome</keyword>
<dbReference type="AlphaFoldDB" id="A0A1I7E0Q8"/>
<gene>
    <name evidence="1" type="ORF">SAMN05444141_1243</name>
</gene>
<reference evidence="2" key="1">
    <citation type="submission" date="2016-10" db="EMBL/GenBank/DDBJ databases">
        <authorList>
            <person name="Varghese N."/>
            <person name="Submissions S."/>
        </authorList>
    </citation>
    <scope>NUCLEOTIDE SEQUENCE [LARGE SCALE GENOMIC DNA]</scope>
    <source>
        <strain evidence="2">DSM 17465</strain>
    </source>
</reference>
<sequence length="145" mass="16433">MTSEDKHEKVLFIVQVGDSTDHEIESIWTKPTERGYLIDNIPFYATGVAYGDTVSIIENDGQKYANEIIEVSGHSTLRIWFNDETYVSVTRNELQQLGCSSEISDQPKLVAVDVPPDVDYQKVQAYLDIGFKSGRWDYEEACLGF</sequence>
<dbReference type="InterPro" id="IPR025361">
    <property type="entry name" value="DUF4265"/>
</dbReference>
<dbReference type="EMBL" id="FPBD01000024">
    <property type="protein sequence ID" value="SFU17504.1"/>
    <property type="molecule type" value="Genomic_DNA"/>
</dbReference>
<organism evidence="1 2">
    <name type="scientific">Pseudovibrio denitrificans</name>
    <dbReference type="NCBI Taxonomy" id="258256"/>
    <lineage>
        <taxon>Bacteria</taxon>
        <taxon>Pseudomonadati</taxon>
        <taxon>Pseudomonadota</taxon>
        <taxon>Alphaproteobacteria</taxon>
        <taxon>Hyphomicrobiales</taxon>
        <taxon>Stappiaceae</taxon>
        <taxon>Pseudovibrio</taxon>
    </lineage>
</organism>
<dbReference type="Proteomes" id="UP000183371">
    <property type="component" value="Unassembled WGS sequence"/>
</dbReference>
<evidence type="ECO:0008006" key="3">
    <source>
        <dbReference type="Google" id="ProtNLM"/>
    </source>
</evidence>
<evidence type="ECO:0000313" key="1">
    <source>
        <dbReference type="EMBL" id="SFU17504.1"/>
    </source>
</evidence>
<protein>
    <recommendedName>
        <fullName evidence="3">DUF4265 domain-containing protein</fullName>
    </recommendedName>
</protein>